<evidence type="ECO:0000313" key="2">
    <source>
        <dbReference type="Proteomes" id="UP001189429"/>
    </source>
</evidence>
<comment type="caution">
    <text evidence="1">The sequence shown here is derived from an EMBL/GenBank/DDBJ whole genome shotgun (WGS) entry which is preliminary data.</text>
</comment>
<dbReference type="Proteomes" id="UP001189429">
    <property type="component" value="Unassembled WGS sequence"/>
</dbReference>
<name>A0ABN9T456_9DINO</name>
<organism evidence="1 2">
    <name type="scientific">Prorocentrum cordatum</name>
    <dbReference type="NCBI Taxonomy" id="2364126"/>
    <lineage>
        <taxon>Eukaryota</taxon>
        <taxon>Sar</taxon>
        <taxon>Alveolata</taxon>
        <taxon>Dinophyceae</taxon>
        <taxon>Prorocentrales</taxon>
        <taxon>Prorocentraceae</taxon>
        <taxon>Prorocentrum</taxon>
    </lineage>
</organism>
<accession>A0ABN9T456</accession>
<reference evidence="1" key="1">
    <citation type="submission" date="2023-10" db="EMBL/GenBank/DDBJ databases">
        <authorList>
            <person name="Chen Y."/>
            <person name="Shah S."/>
            <person name="Dougan E. K."/>
            <person name="Thang M."/>
            <person name="Chan C."/>
        </authorList>
    </citation>
    <scope>NUCLEOTIDE SEQUENCE [LARGE SCALE GENOMIC DNA]</scope>
</reference>
<proteinExistence type="predicted"/>
<keyword evidence="2" id="KW-1185">Reference proteome</keyword>
<evidence type="ECO:0000313" key="1">
    <source>
        <dbReference type="EMBL" id="CAK0839573.1"/>
    </source>
</evidence>
<protein>
    <submittedName>
        <fullName evidence="1">Uncharacterized protein</fullName>
    </submittedName>
</protein>
<dbReference type="EMBL" id="CAUYUJ010014305">
    <property type="protein sequence ID" value="CAK0839573.1"/>
    <property type="molecule type" value="Genomic_DNA"/>
</dbReference>
<sequence length="128" mass="14119">MANVDSTAMFIAFIAWHRQPCSRRMFYAMRMDTIMTQIDHGAIGPVTDAEWVEDHYVPIRKVLCDGILCRWAEVAAIMGIEPPDGLDSASDVTVDMAVDPITDHVTASALKEALDPICEQADADDSHL</sequence>
<gene>
    <name evidence="1" type="ORF">PCOR1329_LOCUS35225</name>
</gene>